<dbReference type="AlphaFoldDB" id="A0A067Q4S4"/>
<dbReference type="GO" id="GO:0042144">
    <property type="term" value="P:vacuole fusion, non-autophagic"/>
    <property type="evidence" value="ECO:0007669"/>
    <property type="project" value="TreeGrafter"/>
</dbReference>
<proteinExistence type="inferred from homology"/>
<dbReference type="Proteomes" id="UP000027265">
    <property type="component" value="Unassembled WGS sequence"/>
</dbReference>
<organism evidence="2 3">
    <name type="scientific">Jaapia argillacea MUCL 33604</name>
    <dbReference type="NCBI Taxonomy" id="933084"/>
    <lineage>
        <taxon>Eukaryota</taxon>
        <taxon>Fungi</taxon>
        <taxon>Dikarya</taxon>
        <taxon>Basidiomycota</taxon>
        <taxon>Agaricomycotina</taxon>
        <taxon>Agaricomycetes</taxon>
        <taxon>Agaricomycetidae</taxon>
        <taxon>Jaapiales</taxon>
        <taxon>Jaapiaceae</taxon>
        <taxon>Jaapia</taxon>
    </lineage>
</organism>
<evidence type="ECO:0008006" key="4">
    <source>
        <dbReference type="Google" id="ProtNLM"/>
    </source>
</evidence>
<dbReference type="EMBL" id="KL197719">
    <property type="protein sequence ID" value="KDQ57601.1"/>
    <property type="molecule type" value="Genomic_DNA"/>
</dbReference>
<dbReference type="InterPro" id="IPR052471">
    <property type="entry name" value="PBI_I9"/>
</dbReference>
<dbReference type="InParanoid" id="A0A067Q4S4"/>
<dbReference type="GO" id="GO:0004866">
    <property type="term" value="F:endopeptidase inhibitor activity"/>
    <property type="evidence" value="ECO:0007669"/>
    <property type="project" value="TreeGrafter"/>
</dbReference>
<evidence type="ECO:0000256" key="1">
    <source>
        <dbReference type="ARBA" id="ARBA00038069"/>
    </source>
</evidence>
<dbReference type="HOGENOM" id="CLU_156026_2_0_1"/>
<gene>
    <name evidence="2" type="ORF">JAAARDRAFT_35292</name>
</gene>
<dbReference type="PANTHER" id="PTHR28288">
    <property type="entry name" value="PROTEASE B INHIBITOR 2"/>
    <property type="match status" value="1"/>
</dbReference>
<evidence type="ECO:0000313" key="2">
    <source>
        <dbReference type="EMBL" id="KDQ57601.1"/>
    </source>
</evidence>
<accession>A0A067Q4S4</accession>
<protein>
    <recommendedName>
        <fullName evidence="4">Inhibitor I9 domain-containing protein</fullName>
    </recommendedName>
</protein>
<keyword evidence="3" id="KW-1185">Reference proteome</keyword>
<dbReference type="SUPFAM" id="SSF54897">
    <property type="entry name" value="Protease propeptides/inhibitors"/>
    <property type="match status" value="1"/>
</dbReference>
<reference evidence="3" key="1">
    <citation type="journal article" date="2014" name="Proc. Natl. Acad. Sci. U.S.A.">
        <title>Extensive sampling of basidiomycete genomes demonstrates inadequacy of the white-rot/brown-rot paradigm for wood decay fungi.</title>
        <authorList>
            <person name="Riley R."/>
            <person name="Salamov A.A."/>
            <person name="Brown D.W."/>
            <person name="Nagy L.G."/>
            <person name="Floudas D."/>
            <person name="Held B.W."/>
            <person name="Levasseur A."/>
            <person name="Lombard V."/>
            <person name="Morin E."/>
            <person name="Otillar R."/>
            <person name="Lindquist E.A."/>
            <person name="Sun H."/>
            <person name="LaButti K.M."/>
            <person name="Schmutz J."/>
            <person name="Jabbour D."/>
            <person name="Luo H."/>
            <person name="Baker S.E."/>
            <person name="Pisabarro A.G."/>
            <person name="Walton J.D."/>
            <person name="Blanchette R.A."/>
            <person name="Henrissat B."/>
            <person name="Martin F."/>
            <person name="Cullen D."/>
            <person name="Hibbett D.S."/>
            <person name="Grigoriev I.V."/>
        </authorList>
    </citation>
    <scope>NUCLEOTIDE SEQUENCE [LARGE SCALE GENOMIC DNA]</scope>
    <source>
        <strain evidence="3">MUCL 33604</strain>
    </source>
</reference>
<dbReference type="OrthoDB" id="5518345at2759"/>
<dbReference type="InterPro" id="IPR037045">
    <property type="entry name" value="S8pro/Inhibitor_I9_sf"/>
</dbReference>
<name>A0A067Q4S4_9AGAM</name>
<dbReference type="PANTHER" id="PTHR28288:SF2">
    <property type="entry name" value="PROTEASE B INHIBITOR 2"/>
    <property type="match status" value="1"/>
</dbReference>
<evidence type="ECO:0000313" key="3">
    <source>
        <dbReference type="Proteomes" id="UP000027265"/>
    </source>
</evidence>
<dbReference type="Gene3D" id="3.30.70.80">
    <property type="entry name" value="Peptidase S8 propeptide/proteinase inhibitor I9"/>
    <property type="match status" value="1"/>
</dbReference>
<sequence>MSGMYIVVFKDYVTNDQILDAVAGVRSAGGQIREVYTSVLKGFSATIPDSYFSQLQSLVGGPIDYIEEDQVLSIF</sequence>
<comment type="similarity">
    <text evidence="1">Belongs to the protease inhibitor I9 family.</text>
</comment>